<proteinExistence type="predicted"/>
<keyword evidence="2" id="KW-1185">Reference proteome</keyword>
<accession>A0ACC1QT31</accession>
<reference evidence="1" key="1">
    <citation type="submission" date="2022-07" db="EMBL/GenBank/DDBJ databases">
        <title>Genome Sequence of Lecanicillium saksenae.</title>
        <authorList>
            <person name="Buettner E."/>
        </authorList>
    </citation>
    <scope>NUCLEOTIDE SEQUENCE</scope>
    <source>
        <strain evidence="1">VT-O1</strain>
    </source>
</reference>
<dbReference type="EMBL" id="JANAKD010000825">
    <property type="protein sequence ID" value="KAJ3487715.1"/>
    <property type="molecule type" value="Genomic_DNA"/>
</dbReference>
<comment type="caution">
    <text evidence="1">The sequence shown here is derived from an EMBL/GenBank/DDBJ whole genome shotgun (WGS) entry which is preliminary data.</text>
</comment>
<evidence type="ECO:0000313" key="2">
    <source>
        <dbReference type="Proteomes" id="UP001148737"/>
    </source>
</evidence>
<sequence length="122" mass="13470">MSTAQRTFHPKLHAEFSQFGLDQHIGCINDVAELTGATKRGVLVLSLAKELVKKIGVSKFSGISCKLDESNLDSTFGVIFEALLLVLLTVDPSHVVSAQKLQDFQVVAYAGKFQHRFRFSVF</sequence>
<evidence type="ECO:0000313" key="1">
    <source>
        <dbReference type="EMBL" id="KAJ3487715.1"/>
    </source>
</evidence>
<protein>
    <submittedName>
        <fullName evidence="1">Uncharacterized protein</fullName>
    </submittedName>
</protein>
<gene>
    <name evidence="1" type="ORF">NLG97_g6346</name>
</gene>
<name>A0ACC1QT31_9HYPO</name>
<organism evidence="1 2">
    <name type="scientific">Lecanicillium saksenae</name>
    <dbReference type="NCBI Taxonomy" id="468837"/>
    <lineage>
        <taxon>Eukaryota</taxon>
        <taxon>Fungi</taxon>
        <taxon>Dikarya</taxon>
        <taxon>Ascomycota</taxon>
        <taxon>Pezizomycotina</taxon>
        <taxon>Sordariomycetes</taxon>
        <taxon>Hypocreomycetidae</taxon>
        <taxon>Hypocreales</taxon>
        <taxon>Cordycipitaceae</taxon>
        <taxon>Lecanicillium</taxon>
    </lineage>
</organism>
<dbReference type="Proteomes" id="UP001148737">
    <property type="component" value="Unassembled WGS sequence"/>
</dbReference>